<protein>
    <submittedName>
        <fullName evidence="7">Peptidase C1 domain containing protein</fullName>
    </submittedName>
</protein>
<dbReference type="OrthoDB" id="10253408at2759"/>
<accession>A0A482WDL2</accession>
<evidence type="ECO:0000259" key="6">
    <source>
        <dbReference type="SMART" id="SM00645"/>
    </source>
</evidence>
<evidence type="ECO:0000256" key="2">
    <source>
        <dbReference type="ARBA" id="ARBA00022670"/>
    </source>
</evidence>
<dbReference type="InterPro" id="IPR000668">
    <property type="entry name" value="Peptidase_C1A_C"/>
</dbReference>
<dbReference type="InterPro" id="IPR013128">
    <property type="entry name" value="Peptidase_C1A"/>
</dbReference>
<keyword evidence="5" id="KW-1015">Disulfide bond</keyword>
<dbReference type="PANTHER" id="PTHR12411">
    <property type="entry name" value="CYSTEINE PROTEASE FAMILY C1-RELATED"/>
    <property type="match status" value="1"/>
</dbReference>
<dbReference type="EMBL" id="QDEB01000486">
    <property type="protein sequence ID" value="RZC43276.1"/>
    <property type="molecule type" value="Genomic_DNA"/>
</dbReference>
<name>A0A482WDL2_ASBVE</name>
<dbReference type="Pfam" id="PF00112">
    <property type="entry name" value="Peptidase_C1"/>
    <property type="match status" value="1"/>
</dbReference>
<keyword evidence="8" id="KW-1185">Reference proteome</keyword>
<reference evidence="7 8" key="1">
    <citation type="submission" date="2017-03" db="EMBL/GenBank/DDBJ databases">
        <title>Genome of the blue death feigning beetle - Asbolus verrucosus.</title>
        <authorList>
            <person name="Rider S.D."/>
        </authorList>
    </citation>
    <scope>NUCLEOTIDE SEQUENCE [LARGE SCALE GENOMIC DNA]</scope>
    <source>
        <strain evidence="7">Butters</strain>
        <tissue evidence="7">Head and leg muscle</tissue>
    </source>
</reference>
<evidence type="ECO:0000256" key="4">
    <source>
        <dbReference type="ARBA" id="ARBA00022807"/>
    </source>
</evidence>
<dbReference type="GO" id="GO:0006508">
    <property type="term" value="P:proteolysis"/>
    <property type="evidence" value="ECO:0007669"/>
    <property type="project" value="UniProtKB-KW"/>
</dbReference>
<evidence type="ECO:0000256" key="3">
    <source>
        <dbReference type="ARBA" id="ARBA00022801"/>
    </source>
</evidence>
<comment type="similarity">
    <text evidence="1">Belongs to the peptidase C1 family.</text>
</comment>
<evidence type="ECO:0000313" key="7">
    <source>
        <dbReference type="EMBL" id="RZC43276.1"/>
    </source>
</evidence>
<dbReference type="InterPro" id="IPR038765">
    <property type="entry name" value="Papain-like_cys_pep_sf"/>
</dbReference>
<dbReference type="InterPro" id="IPR025661">
    <property type="entry name" value="Pept_asp_AS"/>
</dbReference>
<gene>
    <name evidence="7" type="ORF">BDFB_011939</name>
</gene>
<dbReference type="Gene3D" id="3.90.70.10">
    <property type="entry name" value="Cysteine proteinases"/>
    <property type="match status" value="1"/>
</dbReference>
<organism evidence="7 8">
    <name type="scientific">Asbolus verrucosus</name>
    <name type="common">Desert ironclad beetle</name>
    <dbReference type="NCBI Taxonomy" id="1661398"/>
    <lineage>
        <taxon>Eukaryota</taxon>
        <taxon>Metazoa</taxon>
        <taxon>Ecdysozoa</taxon>
        <taxon>Arthropoda</taxon>
        <taxon>Hexapoda</taxon>
        <taxon>Insecta</taxon>
        <taxon>Pterygota</taxon>
        <taxon>Neoptera</taxon>
        <taxon>Endopterygota</taxon>
        <taxon>Coleoptera</taxon>
        <taxon>Polyphaga</taxon>
        <taxon>Cucujiformia</taxon>
        <taxon>Tenebrionidae</taxon>
        <taxon>Pimeliinae</taxon>
        <taxon>Asbolus</taxon>
    </lineage>
</organism>
<dbReference type="AlphaFoldDB" id="A0A482WDL2"/>
<dbReference type="InterPro" id="IPR039417">
    <property type="entry name" value="Peptidase_C1A_papain-like"/>
</dbReference>
<dbReference type="STRING" id="1661398.A0A482WDL2"/>
<proteinExistence type="inferred from homology"/>
<keyword evidence="4" id="KW-0788">Thiol protease</keyword>
<evidence type="ECO:0000256" key="5">
    <source>
        <dbReference type="ARBA" id="ARBA00023157"/>
    </source>
</evidence>
<dbReference type="PROSITE" id="PS00639">
    <property type="entry name" value="THIOL_PROTEASE_HIS"/>
    <property type="match status" value="1"/>
</dbReference>
<evidence type="ECO:0000256" key="1">
    <source>
        <dbReference type="ARBA" id="ARBA00008455"/>
    </source>
</evidence>
<evidence type="ECO:0000313" key="8">
    <source>
        <dbReference type="Proteomes" id="UP000292052"/>
    </source>
</evidence>
<dbReference type="SUPFAM" id="SSF54001">
    <property type="entry name" value="Cysteine proteinases"/>
    <property type="match status" value="1"/>
</dbReference>
<feature type="non-terminal residue" evidence="7">
    <location>
        <position position="1"/>
    </location>
</feature>
<feature type="domain" description="Peptidase C1A papain C-terminal" evidence="6">
    <location>
        <begin position="1"/>
        <end position="188"/>
    </location>
</feature>
<comment type="caution">
    <text evidence="7">The sequence shown here is derived from an EMBL/GenBank/DDBJ whole genome shotgun (WGS) entry which is preliminary data.</text>
</comment>
<sequence>TGSLEGQHFRKSKKLVSLSEQNLVDCSTRFGNNGCNGGLMDNAFRYIKANGGIDTEASYPYRAEDEKCHYKPKNKGATDRGFVDIESGSEDQLQAAVATIGPISVAIDASHESFQQYAGGVYYEPECSSEQLDHGVLAVGYGIDSETQKEYWLVKNSWGESWGMHGYIKMARNRDNNCGIATQASYPLV</sequence>
<dbReference type="FunFam" id="3.90.70.10:FF:000006">
    <property type="entry name" value="Cathepsin S"/>
    <property type="match status" value="1"/>
</dbReference>
<dbReference type="InterPro" id="IPR025660">
    <property type="entry name" value="Pept_his_AS"/>
</dbReference>
<keyword evidence="3" id="KW-0378">Hydrolase</keyword>
<dbReference type="SMART" id="SM00645">
    <property type="entry name" value="Pept_C1"/>
    <property type="match status" value="1"/>
</dbReference>
<keyword evidence="2" id="KW-0645">Protease</keyword>
<dbReference type="CDD" id="cd02248">
    <property type="entry name" value="Peptidase_C1A"/>
    <property type="match status" value="1"/>
</dbReference>
<dbReference type="GO" id="GO:0008234">
    <property type="term" value="F:cysteine-type peptidase activity"/>
    <property type="evidence" value="ECO:0007669"/>
    <property type="project" value="UniProtKB-KW"/>
</dbReference>
<dbReference type="Proteomes" id="UP000292052">
    <property type="component" value="Unassembled WGS sequence"/>
</dbReference>
<dbReference type="PROSITE" id="PS00640">
    <property type="entry name" value="THIOL_PROTEASE_ASN"/>
    <property type="match status" value="1"/>
</dbReference>